<dbReference type="PANTHER" id="PTHR46438">
    <property type="entry name" value="ALPHA/BETA-HYDROLASES SUPERFAMILY PROTEIN"/>
    <property type="match status" value="1"/>
</dbReference>
<sequence>MLNRNHVTTHHLETFPDTEGGKRFQQAYEASLGLWPVAYERFYVPTRFGQTHVVACGPADAEPLVLLHGALFSSSMWYPNVGEWSKQYRVYAIDVLEDQNLSIPTVGCRNRTDFKEWMIEILQHLHIQKAKLVGLSLGGMHVINLLVQAQEWIERVVVISPAESFVPFHPDFYTYAYGLFQPGGVERFVDWMFADRYTIPAPFLQQYRAAINWLGEKESRPPGENGFPYVYSDEELSSIHVPVLLLLGEKEVIYDPRAAQERAKRLVPGIETMMVHGAGHVLSMERPSFVNKAVTAFMRDDGRAEKREG</sequence>
<dbReference type="InterPro" id="IPR000073">
    <property type="entry name" value="AB_hydrolase_1"/>
</dbReference>
<feature type="domain" description="AB hydrolase-1" evidence="1">
    <location>
        <begin position="63"/>
        <end position="287"/>
    </location>
</feature>
<dbReference type="Proteomes" id="UP001056500">
    <property type="component" value="Chromosome"/>
</dbReference>
<keyword evidence="2" id="KW-0378">Hydrolase</keyword>
<gene>
    <name evidence="2" type="ORF">NDK47_10065</name>
</gene>
<reference evidence="2" key="1">
    <citation type="submission" date="2022-06" db="EMBL/GenBank/DDBJ databases">
        <title>Genome sequencing of Brevibacillus sp. BB3-R1.</title>
        <authorList>
            <person name="Heo J."/>
            <person name="Lee D."/>
            <person name="Won M."/>
            <person name="Han B.-H."/>
            <person name="Hong S.-B."/>
            <person name="Kwon S.-W."/>
        </authorList>
    </citation>
    <scope>NUCLEOTIDE SEQUENCE</scope>
    <source>
        <strain evidence="2">BB3-R1</strain>
    </source>
</reference>
<evidence type="ECO:0000313" key="3">
    <source>
        <dbReference type="Proteomes" id="UP001056500"/>
    </source>
</evidence>
<keyword evidence="3" id="KW-1185">Reference proteome</keyword>
<proteinExistence type="predicted"/>
<dbReference type="InterPro" id="IPR029058">
    <property type="entry name" value="AB_hydrolase_fold"/>
</dbReference>
<dbReference type="EMBL" id="CP098755">
    <property type="protein sequence ID" value="USG67592.1"/>
    <property type="molecule type" value="Genomic_DNA"/>
</dbReference>
<evidence type="ECO:0000259" key="1">
    <source>
        <dbReference type="Pfam" id="PF00561"/>
    </source>
</evidence>
<dbReference type="SUPFAM" id="SSF53474">
    <property type="entry name" value="alpha/beta-Hydrolases"/>
    <property type="match status" value="1"/>
</dbReference>
<dbReference type="Pfam" id="PF00561">
    <property type="entry name" value="Abhydrolase_1"/>
    <property type="match status" value="1"/>
</dbReference>
<protein>
    <submittedName>
        <fullName evidence="2">Alpha/beta hydrolase</fullName>
    </submittedName>
</protein>
<dbReference type="Gene3D" id="3.40.50.1820">
    <property type="entry name" value="alpha/beta hydrolase"/>
    <property type="match status" value="1"/>
</dbReference>
<dbReference type="PRINTS" id="PR00412">
    <property type="entry name" value="EPOXHYDRLASE"/>
</dbReference>
<dbReference type="InterPro" id="IPR000639">
    <property type="entry name" value="Epox_hydrolase-like"/>
</dbReference>
<dbReference type="RefSeq" id="WP_251874691.1">
    <property type="nucleotide sequence ID" value="NZ_CP098755.1"/>
</dbReference>
<accession>A0ABY4WND2</accession>
<organism evidence="2 3">
    <name type="scientific">Brevibacillus ruminantium</name>
    <dbReference type="NCBI Taxonomy" id="2950604"/>
    <lineage>
        <taxon>Bacteria</taxon>
        <taxon>Bacillati</taxon>
        <taxon>Bacillota</taxon>
        <taxon>Bacilli</taxon>
        <taxon>Bacillales</taxon>
        <taxon>Paenibacillaceae</taxon>
        <taxon>Brevibacillus</taxon>
    </lineage>
</organism>
<name>A0ABY4WND2_9BACL</name>
<dbReference type="GO" id="GO:0016787">
    <property type="term" value="F:hydrolase activity"/>
    <property type="evidence" value="ECO:0007669"/>
    <property type="project" value="UniProtKB-KW"/>
</dbReference>
<evidence type="ECO:0000313" key="2">
    <source>
        <dbReference type="EMBL" id="USG67592.1"/>
    </source>
</evidence>